<feature type="repeat" description="WD" evidence="3">
    <location>
        <begin position="232"/>
        <end position="274"/>
    </location>
</feature>
<sequence>MNNEDDNVPYSGPDPGASFDVWTVRSRLSESEKEHAREAARRASVDPFVEEELSPLPPALKAATYGKPMMASKNKIFEEPGFEGLCTSINNAGNTIIVGGRNGHLLVVDARTCATMSTINLSKELTAAAKNQAAGVALLPPSCTAVRFMPTSTGTKQAIAIASQGPHVFHVHVSTGKVISSIHEKGNEVNNLVIRSDGGAFATCGSDRVLRLYDERTSQLTCTLDHGDGVNTAGHSNDVFGLAWNPQDPNVLISAGWDHTVQVWDVRLQRSVRSIYGPYICGDALDIKDNRILAGSWRHASPLELWDLGSCKLITKLPFFQPEQDACMPYAAKFGRGQLDSFIMAGGSGGLPSVKVFTQVGELVGTMQATSSIHSIDSVGSKEEQFVAICCAKELRVLQINK</sequence>
<dbReference type="AlphaFoldDB" id="A0A250XP89"/>
<protein>
    <submittedName>
        <fullName evidence="4">Uncharacterized protein</fullName>
    </submittedName>
</protein>
<dbReference type="PROSITE" id="PS50082">
    <property type="entry name" value="WD_REPEATS_2"/>
    <property type="match status" value="1"/>
</dbReference>
<proteinExistence type="predicted"/>
<dbReference type="EMBL" id="BEGY01000139">
    <property type="protein sequence ID" value="GAX84895.1"/>
    <property type="molecule type" value="Genomic_DNA"/>
</dbReference>
<keyword evidence="1 3" id="KW-0853">WD repeat</keyword>
<evidence type="ECO:0000313" key="5">
    <source>
        <dbReference type="Proteomes" id="UP000232323"/>
    </source>
</evidence>
<dbReference type="SUPFAM" id="SSF50978">
    <property type="entry name" value="WD40 repeat-like"/>
    <property type="match status" value="1"/>
</dbReference>
<dbReference type="Proteomes" id="UP000232323">
    <property type="component" value="Unassembled WGS sequence"/>
</dbReference>
<evidence type="ECO:0000256" key="3">
    <source>
        <dbReference type="PROSITE-ProRule" id="PRU00221"/>
    </source>
</evidence>
<keyword evidence="5" id="KW-1185">Reference proteome</keyword>
<dbReference type="PROSITE" id="PS00678">
    <property type="entry name" value="WD_REPEATS_1"/>
    <property type="match status" value="1"/>
</dbReference>
<dbReference type="InterPro" id="IPR036322">
    <property type="entry name" value="WD40_repeat_dom_sf"/>
</dbReference>
<dbReference type="Pfam" id="PF00400">
    <property type="entry name" value="WD40"/>
    <property type="match status" value="2"/>
</dbReference>
<gene>
    <name evidence="4" type="ORF">CEUSTIGMA_g12316.t1</name>
</gene>
<reference evidence="4 5" key="1">
    <citation type="submission" date="2017-08" db="EMBL/GenBank/DDBJ databases">
        <title>Acidophilic green algal genome provides insights into adaptation to an acidic environment.</title>
        <authorList>
            <person name="Hirooka S."/>
            <person name="Hirose Y."/>
            <person name="Kanesaki Y."/>
            <person name="Higuchi S."/>
            <person name="Fujiwara T."/>
            <person name="Onuma R."/>
            <person name="Era A."/>
            <person name="Ohbayashi R."/>
            <person name="Uzuka A."/>
            <person name="Nozaki H."/>
            <person name="Yoshikawa H."/>
            <person name="Miyagishima S.Y."/>
        </authorList>
    </citation>
    <scope>NUCLEOTIDE SEQUENCE [LARGE SCALE GENOMIC DNA]</scope>
    <source>
        <strain evidence="4 5">NIES-2499</strain>
    </source>
</reference>
<dbReference type="SMART" id="SM00320">
    <property type="entry name" value="WD40"/>
    <property type="match status" value="3"/>
</dbReference>
<keyword evidence="2" id="KW-0677">Repeat</keyword>
<organism evidence="4 5">
    <name type="scientific">Chlamydomonas eustigma</name>
    <dbReference type="NCBI Taxonomy" id="1157962"/>
    <lineage>
        <taxon>Eukaryota</taxon>
        <taxon>Viridiplantae</taxon>
        <taxon>Chlorophyta</taxon>
        <taxon>core chlorophytes</taxon>
        <taxon>Chlorophyceae</taxon>
        <taxon>CS clade</taxon>
        <taxon>Chlamydomonadales</taxon>
        <taxon>Chlamydomonadaceae</taxon>
        <taxon>Chlamydomonas</taxon>
    </lineage>
</organism>
<dbReference type="InterPro" id="IPR001680">
    <property type="entry name" value="WD40_rpt"/>
</dbReference>
<dbReference type="STRING" id="1157962.A0A250XP89"/>
<name>A0A250XP89_9CHLO</name>
<evidence type="ECO:0000313" key="4">
    <source>
        <dbReference type="EMBL" id="GAX84895.1"/>
    </source>
</evidence>
<evidence type="ECO:0000256" key="1">
    <source>
        <dbReference type="ARBA" id="ARBA00022574"/>
    </source>
</evidence>
<evidence type="ECO:0000256" key="2">
    <source>
        <dbReference type="ARBA" id="ARBA00022737"/>
    </source>
</evidence>
<dbReference type="InterPro" id="IPR015943">
    <property type="entry name" value="WD40/YVTN_repeat-like_dom_sf"/>
</dbReference>
<dbReference type="PANTHER" id="PTHR47822">
    <property type="entry name" value="CARBOHYDRATE BINDING DOMAIN CONTAINING PROTEIN"/>
    <property type="match status" value="1"/>
</dbReference>
<comment type="caution">
    <text evidence="4">The sequence shown here is derived from an EMBL/GenBank/DDBJ whole genome shotgun (WGS) entry which is preliminary data.</text>
</comment>
<accession>A0A250XP89</accession>
<dbReference type="OrthoDB" id="529961at2759"/>
<dbReference type="Gene3D" id="2.130.10.10">
    <property type="entry name" value="YVTN repeat-like/Quinoprotein amine dehydrogenase"/>
    <property type="match status" value="1"/>
</dbReference>
<dbReference type="PANTHER" id="PTHR47822:SF2">
    <property type="entry name" value="F-BOX AND WD-40 DOMAIN PROTEIN 7"/>
    <property type="match status" value="1"/>
</dbReference>
<dbReference type="PROSITE" id="PS50294">
    <property type="entry name" value="WD_REPEATS_REGION"/>
    <property type="match status" value="1"/>
</dbReference>
<dbReference type="InterPro" id="IPR019775">
    <property type="entry name" value="WD40_repeat_CS"/>
</dbReference>